<dbReference type="Proteomes" id="UP001230649">
    <property type="component" value="Unassembled WGS sequence"/>
</dbReference>
<gene>
    <name evidence="1" type="ORF">QFC20_006314</name>
</gene>
<reference evidence="1" key="1">
    <citation type="submission" date="2023-04" db="EMBL/GenBank/DDBJ databases">
        <title>Draft Genome sequencing of Naganishia species isolated from polar environments using Oxford Nanopore Technology.</title>
        <authorList>
            <person name="Leo P."/>
            <person name="Venkateswaran K."/>
        </authorList>
    </citation>
    <scope>NUCLEOTIDE SEQUENCE</scope>
    <source>
        <strain evidence="1">MNA-CCFEE 5262</strain>
    </source>
</reference>
<keyword evidence="2" id="KW-1185">Reference proteome</keyword>
<name>A0ACC2VC47_9TREE</name>
<dbReference type="EMBL" id="JASBWS010000108">
    <property type="protein sequence ID" value="KAJ9096954.1"/>
    <property type="molecule type" value="Genomic_DNA"/>
</dbReference>
<organism evidence="1 2">
    <name type="scientific">Naganishia adeliensis</name>
    <dbReference type="NCBI Taxonomy" id="92952"/>
    <lineage>
        <taxon>Eukaryota</taxon>
        <taxon>Fungi</taxon>
        <taxon>Dikarya</taxon>
        <taxon>Basidiomycota</taxon>
        <taxon>Agaricomycotina</taxon>
        <taxon>Tremellomycetes</taxon>
        <taxon>Filobasidiales</taxon>
        <taxon>Filobasidiaceae</taxon>
        <taxon>Naganishia</taxon>
    </lineage>
</organism>
<sequence>MFERLIEDFDLKEISKDSISLNSKTGYTYNLSLASSFPPILHTTLTGPDRPLPPQANVIKTPDEFTVPLPLTLKHDKASKVVTFDLADGKKVTLDYSSDIHLRVTESLVDEDGDQQDERLVFGTVPRRGYVLGEHGIIRYSRLIEGNIHVGLGEKGAPLDLTGRLFELTGTDAAAYDAYLTDPLYKHTPYLVSLAKPYKTGQDVVQPSSYAQYHSSNSDGSWDIHHKRSDPLGYFSRYSQDWGGLDEYLIFDSPNGQVSEPVAHVNGVHAEWKLEKQALDLQPSTGNANTGLRYFTRTFAEMVGKPLLIPRDWLGYLASGMGLGESDEPQAQKLLENWPETCKENDIPCSGMHLSSGYTVGEEDGNRYVFTMNK</sequence>
<evidence type="ECO:0000313" key="2">
    <source>
        <dbReference type="Proteomes" id="UP001230649"/>
    </source>
</evidence>
<comment type="caution">
    <text evidence="1">The sequence shown here is derived from an EMBL/GenBank/DDBJ whole genome shotgun (WGS) entry which is preliminary data.</text>
</comment>
<proteinExistence type="predicted"/>
<evidence type="ECO:0000313" key="1">
    <source>
        <dbReference type="EMBL" id="KAJ9096954.1"/>
    </source>
</evidence>
<accession>A0ACC2VC47</accession>
<protein>
    <submittedName>
        <fullName evidence="1">Uncharacterized protein</fullName>
    </submittedName>
</protein>